<gene>
    <name evidence="7" type="ORF">WH95_15310</name>
</gene>
<evidence type="ECO:0000313" key="7">
    <source>
        <dbReference type="EMBL" id="KKJ76121.1"/>
    </source>
</evidence>
<feature type="transmembrane region" description="Helical" evidence="6">
    <location>
        <begin position="213"/>
        <end position="234"/>
    </location>
</feature>
<evidence type="ECO:0000256" key="3">
    <source>
        <dbReference type="ARBA" id="ARBA00022692"/>
    </source>
</evidence>
<comment type="subcellular location">
    <subcellularLocation>
        <location evidence="1">Membrane</location>
        <topology evidence="1">Multi-pass membrane protein</topology>
    </subcellularLocation>
</comment>
<feature type="transmembrane region" description="Helical" evidence="6">
    <location>
        <begin position="149"/>
        <end position="168"/>
    </location>
</feature>
<feature type="transmembrane region" description="Helical" evidence="6">
    <location>
        <begin position="174"/>
        <end position="192"/>
    </location>
</feature>
<feature type="transmembrane region" description="Helical" evidence="6">
    <location>
        <begin position="31"/>
        <end position="49"/>
    </location>
</feature>
<feature type="transmembrane region" description="Helical" evidence="6">
    <location>
        <begin position="55"/>
        <end position="81"/>
    </location>
</feature>
<keyword evidence="3 6" id="KW-0812">Transmembrane</keyword>
<sequence>MIDRSTQRSVGYGQATAADIDAGLRKYMLGVYNYMSIALVITGLAAFGVSQSPELMYAIFGSPLKWVVMLAPLGMVFFLSARINSLQASTAQILFWVFSVLMGVSISSIFIAYEMGSIARVFFITAASFAGLSLVGYTTKKNLSAMGSFLIIGLFGLIIASIVNIFIGSSGLEFVISVLGVLIFAGLTAYDTQRIKLMYMESDHSEVAQKKSIMGALSLYLNFLNMFLFLLQLFGNRE</sequence>
<dbReference type="AlphaFoldDB" id="A0A0M2R382"/>
<evidence type="ECO:0000256" key="6">
    <source>
        <dbReference type="RuleBase" id="RU004379"/>
    </source>
</evidence>
<keyword evidence="8" id="KW-1185">Reference proteome</keyword>
<dbReference type="GO" id="GO:0005886">
    <property type="term" value="C:plasma membrane"/>
    <property type="evidence" value="ECO:0007669"/>
    <property type="project" value="TreeGrafter"/>
</dbReference>
<dbReference type="InterPro" id="IPR006214">
    <property type="entry name" value="Bax_inhibitor_1-related"/>
</dbReference>
<dbReference type="STRING" id="1549748.WH95_15310"/>
<dbReference type="PANTHER" id="PTHR23291:SF50">
    <property type="entry name" value="PROTEIN LIFEGUARD 4"/>
    <property type="match status" value="1"/>
</dbReference>
<keyword evidence="4 6" id="KW-1133">Transmembrane helix</keyword>
<dbReference type="PATRIC" id="fig|1549748.8.peg.1820"/>
<evidence type="ECO:0000256" key="4">
    <source>
        <dbReference type="ARBA" id="ARBA00022989"/>
    </source>
</evidence>
<evidence type="ECO:0000256" key="1">
    <source>
        <dbReference type="ARBA" id="ARBA00004141"/>
    </source>
</evidence>
<dbReference type="Pfam" id="PF01027">
    <property type="entry name" value="Bax1-I"/>
    <property type="match status" value="1"/>
</dbReference>
<dbReference type="PANTHER" id="PTHR23291">
    <property type="entry name" value="BAX INHIBITOR-RELATED"/>
    <property type="match status" value="1"/>
</dbReference>
<dbReference type="OrthoDB" id="9793828at2"/>
<evidence type="ECO:0000256" key="5">
    <source>
        <dbReference type="ARBA" id="ARBA00023136"/>
    </source>
</evidence>
<reference evidence="7 8" key="1">
    <citation type="submission" date="2015-03" db="EMBL/GenBank/DDBJ databases">
        <title>Genome sequence of Kiloniella sp. P1-1, isolated from the gut microflora of Pacific white shrimp, Penaeus vannamei.</title>
        <authorList>
            <person name="Shao Z."/>
            <person name="Wang L."/>
            <person name="Li X."/>
        </authorList>
    </citation>
    <scope>NUCLEOTIDE SEQUENCE [LARGE SCALE GENOMIC DNA]</scope>
    <source>
        <strain evidence="7 8">P1-1</strain>
    </source>
</reference>
<feature type="transmembrane region" description="Helical" evidence="6">
    <location>
        <begin position="118"/>
        <end position="137"/>
    </location>
</feature>
<name>A0A0M2R382_9PROT</name>
<comment type="similarity">
    <text evidence="2 6">Belongs to the BI1 family.</text>
</comment>
<evidence type="ECO:0000256" key="2">
    <source>
        <dbReference type="ARBA" id="ARBA00010350"/>
    </source>
</evidence>
<comment type="caution">
    <text evidence="7">The sequence shown here is derived from an EMBL/GenBank/DDBJ whole genome shotgun (WGS) entry which is preliminary data.</text>
</comment>
<dbReference type="Proteomes" id="UP000034491">
    <property type="component" value="Unassembled WGS sequence"/>
</dbReference>
<dbReference type="CDD" id="cd10432">
    <property type="entry name" value="BI-1-like_bacterial"/>
    <property type="match status" value="1"/>
</dbReference>
<organism evidence="7 8">
    <name type="scientific">Kiloniella litopenaei</name>
    <dbReference type="NCBI Taxonomy" id="1549748"/>
    <lineage>
        <taxon>Bacteria</taxon>
        <taxon>Pseudomonadati</taxon>
        <taxon>Pseudomonadota</taxon>
        <taxon>Alphaproteobacteria</taxon>
        <taxon>Rhodospirillales</taxon>
        <taxon>Kiloniellaceae</taxon>
        <taxon>Kiloniella</taxon>
    </lineage>
</organism>
<dbReference type="RefSeq" id="WP_046508830.1">
    <property type="nucleotide sequence ID" value="NZ_LANI01000022.1"/>
</dbReference>
<protein>
    <submittedName>
        <fullName evidence="7">Membrane protein</fullName>
    </submittedName>
</protein>
<feature type="transmembrane region" description="Helical" evidence="6">
    <location>
        <begin position="93"/>
        <end position="112"/>
    </location>
</feature>
<proteinExistence type="inferred from homology"/>
<dbReference type="EMBL" id="LANI01000022">
    <property type="protein sequence ID" value="KKJ76121.1"/>
    <property type="molecule type" value="Genomic_DNA"/>
</dbReference>
<evidence type="ECO:0000313" key="8">
    <source>
        <dbReference type="Proteomes" id="UP000034491"/>
    </source>
</evidence>
<accession>A0A0M2R382</accession>
<keyword evidence="5 6" id="KW-0472">Membrane</keyword>